<dbReference type="EMBL" id="GGEC01005750">
    <property type="protein sequence ID" value="MBW86233.1"/>
    <property type="molecule type" value="Transcribed_RNA"/>
</dbReference>
<reference evidence="1" key="1">
    <citation type="submission" date="2018-02" db="EMBL/GenBank/DDBJ databases">
        <title>Rhizophora mucronata_Transcriptome.</title>
        <authorList>
            <person name="Meera S.P."/>
            <person name="Sreeshan A."/>
            <person name="Augustine A."/>
        </authorList>
    </citation>
    <scope>NUCLEOTIDE SEQUENCE</scope>
    <source>
        <tissue evidence="1">Leaf</tissue>
    </source>
</reference>
<evidence type="ECO:0000313" key="1">
    <source>
        <dbReference type="EMBL" id="MBW86233.1"/>
    </source>
</evidence>
<protein>
    <submittedName>
        <fullName evidence="1">Uncharacterized protein</fullName>
    </submittedName>
</protein>
<organism evidence="1">
    <name type="scientific">Rhizophora mucronata</name>
    <name type="common">Asiatic mangrove</name>
    <dbReference type="NCBI Taxonomy" id="61149"/>
    <lineage>
        <taxon>Eukaryota</taxon>
        <taxon>Viridiplantae</taxon>
        <taxon>Streptophyta</taxon>
        <taxon>Embryophyta</taxon>
        <taxon>Tracheophyta</taxon>
        <taxon>Spermatophyta</taxon>
        <taxon>Magnoliopsida</taxon>
        <taxon>eudicotyledons</taxon>
        <taxon>Gunneridae</taxon>
        <taxon>Pentapetalae</taxon>
        <taxon>rosids</taxon>
        <taxon>fabids</taxon>
        <taxon>Malpighiales</taxon>
        <taxon>Rhizophoraceae</taxon>
        <taxon>Rhizophora</taxon>
    </lineage>
</organism>
<accession>A0A2P2IYD0</accession>
<proteinExistence type="predicted"/>
<name>A0A2P2IYD0_RHIMU</name>
<sequence length="9" mass="1018">MLSICTCTF</sequence>